<dbReference type="PROSITE" id="PS50297">
    <property type="entry name" value="ANK_REP_REGION"/>
    <property type="match status" value="1"/>
</dbReference>
<keyword evidence="5" id="KW-1185">Reference proteome</keyword>
<evidence type="ECO:0000313" key="5">
    <source>
        <dbReference type="Proteomes" id="UP000241587"/>
    </source>
</evidence>
<dbReference type="SMART" id="SM00248">
    <property type="entry name" value="ANK"/>
    <property type="match status" value="10"/>
</dbReference>
<protein>
    <submittedName>
        <fullName evidence="4">Uncharacterized protein</fullName>
    </submittedName>
</protein>
<dbReference type="PANTHER" id="PTHR24189:SF50">
    <property type="entry name" value="ANKYRIN REPEAT AND SOCS BOX PROTEIN 2"/>
    <property type="match status" value="1"/>
</dbReference>
<dbReference type="InterPro" id="IPR002110">
    <property type="entry name" value="Ankyrin_rpt"/>
</dbReference>
<dbReference type="Proteomes" id="UP000241587">
    <property type="component" value="Unassembled WGS sequence"/>
</dbReference>
<dbReference type="SUPFAM" id="SSF48403">
    <property type="entry name" value="Ankyrin repeat"/>
    <property type="match status" value="2"/>
</dbReference>
<dbReference type="Pfam" id="PF12796">
    <property type="entry name" value="Ank_2"/>
    <property type="match status" value="1"/>
</dbReference>
<dbReference type="OrthoDB" id="194358at2759"/>
<comment type="caution">
    <text evidence="4">The sequence shown here is derived from an EMBL/GenBank/DDBJ whole genome shotgun (WGS) entry which is preliminary data.</text>
</comment>
<dbReference type="EMBL" id="PVEM01000001">
    <property type="protein sequence ID" value="PTD13341.1"/>
    <property type="molecule type" value="Genomic_DNA"/>
</dbReference>
<sequence>MMIRLCSILSAVERFDEFLESLLSHTSRSERMNAQALKQLKEEVLYVSVRQDNAGYVRKMLASGVSPTARINRASNLRLLHQRYADNVTLEEVNKYWLCYLDTEAFLDMIDAHWRDWEYAEDEPKIIFTTAMNNSKVSRLLVEGANAEILDDEDILLPAIGSWLSTTDNQGQTTDLEFLRSLLLDYLQKPENKEKLNLALNIWAGSKDGIQVLKQLIARGADPNSSVVGESYHDFRTPLVTACLGEGFMNVEVLLDAGADPNLETESGMLPSVALFTNSWDEYGTPLIAAAATGSKDFVDLLIQHGATIDAPGHPDTEWSHPALAAILSDHWDLALKFLEGFDASSYETHEEQRKWKMALMSALQSDGQDVALKLIEGGVDVDFVIDQGASSYILYDTRESFHTDMDEIMSYLSEIGTSMYAAYVSGNMSMINKLQSIGASQDPAPGAPFGDSLTVVCASENVEAVEMFLQKGSDVNKCSPGREKWCPLIAALPVSYSSGTDEIVSLLIEKGAKANVSYPFKNAPAEPNSLESMLFKYNQTLHFSLLWKRMWDDCKITGPSILYAKPFNGNTFIAATEGRDDERLELVAKQEGVDVNREESCGIYPTAMITTLDMKKSYRTSDTLRKLGATEISASQMLNFTHPFRALSSELVKENVGLTIPGSFWGNMITLCVNVPMAIPFLLEQGADPTEVVPGSFYGSALMAASTLLCADTILHFLDHGCNFNTTISASPFGTPLIAVCAGPSHYPFQWSFHEEYNLQDPPGWSMVQYDILELLVANGADVNATHNEFSPLIALVLCDCEQEYKIKGLRLLLEKGADPNLTLPQWGYSTVSIHPISGLFVALR</sequence>
<reference evidence="4 5" key="1">
    <citation type="submission" date="2018-02" db="EMBL/GenBank/DDBJ databases">
        <title>Fusarium culmorum secondary metabolites in fungal-bacterial-plant interactions.</title>
        <authorList>
            <person name="Schmidt R."/>
        </authorList>
    </citation>
    <scope>NUCLEOTIDE SEQUENCE [LARGE SCALE GENOMIC DNA]</scope>
    <source>
        <strain evidence="4 5">PV</strain>
    </source>
</reference>
<evidence type="ECO:0000313" key="4">
    <source>
        <dbReference type="EMBL" id="PTD13341.1"/>
    </source>
</evidence>
<gene>
    <name evidence="4" type="ORF">FCULG_00004908</name>
</gene>
<accession>A0A2T4HC13</accession>
<name>A0A2T4HC13_FUSCU</name>
<dbReference type="InterPro" id="IPR036770">
    <property type="entry name" value="Ankyrin_rpt-contain_sf"/>
</dbReference>
<dbReference type="PANTHER" id="PTHR24189">
    <property type="entry name" value="MYOTROPHIN"/>
    <property type="match status" value="1"/>
</dbReference>
<evidence type="ECO:0000256" key="3">
    <source>
        <dbReference type="PROSITE-ProRule" id="PRU00023"/>
    </source>
</evidence>
<dbReference type="Gene3D" id="1.25.40.20">
    <property type="entry name" value="Ankyrin repeat-containing domain"/>
    <property type="match status" value="4"/>
</dbReference>
<proteinExistence type="predicted"/>
<keyword evidence="1" id="KW-0677">Repeat</keyword>
<keyword evidence="2 3" id="KW-0040">ANK repeat</keyword>
<dbReference type="InterPro" id="IPR050745">
    <property type="entry name" value="Multifunctional_regulatory"/>
</dbReference>
<organism evidence="4 5">
    <name type="scientific">Fusarium culmorum</name>
    <dbReference type="NCBI Taxonomy" id="5516"/>
    <lineage>
        <taxon>Eukaryota</taxon>
        <taxon>Fungi</taxon>
        <taxon>Dikarya</taxon>
        <taxon>Ascomycota</taxon>
        <taxon>Pezizomycotina</taxon>
        <taxon>Sordariomycetes</taxon>
        <taxon>Hypocreomycetidae</taxon>
        <taxon>Hypocreales</taxon>
        <taxon>Nectriaceae</taxon>
        <taxon>Fusarium</taxon>
    </lineage>
</organism>
<dbReference type="AlphaFoldDB" id="A0A2T4HC13"/>
<evidence type="ECO:0000256" key="1">
    <source>
        <dbReference type="ARBA" id="ARBA00022737"/>
    </source>
</evidence>
<feature type="repeat" description="ANK" evidence="3">
    <location>
        <begin position="282"/>
        <end position="314"/>
    </location>
</feature>
<evidence type="ECO:0000256" key="2">
    <source>
        <dbReference type="ARBA" id="ARBA00023043"/>
    </source>
</evidence>
<dbReference type="PROSITE" id="PS50088">
    <property type="entry name" value="ANK_REPEAT"/>
    <property type="match status" value="1"/>
</dbReference>